<keyword evidence="6 15" id="KW-0150">Chloroplast</keyword>
<keyword evidence="7 15" id="KW-0934">Plastid</keyword>
<evidence type="ECO:0000256" key="4">
    <source>
        <dbReference type="ARBA" id="ARBA00012418"/>
    </source>
</evidence>
<dbReference type="EC" id="2.7.7.6" evidence="4"/>
<evidence type="ECO:0000256" key="3">
    <source>
        <dbReference type="ARBA" id="ARBA00006835"/>
    </source>
</evidence>
<keyword evidence="10" id="KW-0804">Transcription</keyword>
<evidence type="ECO:0000256" key="12">
    <source>
        <dbReference type="ARBA" id="ARBA00032782"/>
    </source>
</evidence>
<proteinExistence type="inferred from homology"/>
<sequence>MFNKPAVFEGQWVQSGDLLADGAASVGGELSLGQNLLIAYMPWEGYNYEDAILVSERLVTDDLYTSIHIERYEMEIKETKLGAEEITRQIPDINHKEIQHLDNKGIVKIGSWVEEGDILVGKVTPINKKSISPYQKLLYTILEKQFLPTIDSSLRAPKGIKAKVIDIKLFQTNKISTIKNKKLKKKNWQTTLTKLKEPNQIDPKSLRGADLPYPFNRGEPKNIYRPIQNVPKNLFSEELRAVRRSPLKKLLGQDIISAPLNSGQLTTKLNSYKKVKSLPTSFAHNYGLKNFLGKNNLNSLKILTIPSRIRIRGSHSDYKRILKKNSNKTPSHLFGVQKVFHKTIYTNNLKAFKISFLRTIYKNKSYSSNNKRVRYGFSHSIQKNIMSRQYNAVRAYKSNWAPLLNSPKTFFPKFLYRGLRGRMRYAVHQHQLTPRLKSAKNLLNFLNKITIQKQFLNKSLAVLFYTFYVLGSYPKKKITNKFLKHNQHSYNNKFLVKTLKQKNLPINLEINSKFNAIKFKKNKELLVEKTERQKRAFLNFSLVFNKTDFFSKKNLFCKKKKIIHNSYKNYISPIFYKFQKKNGVAHTNNVVPFKRNWGVGNLKNQLNMNHFKTNFTVSDNPKFKHKKSLKKSNAPLFEKKKAPFKNSLFLARRGASRSLPLYPYKSYGFLPNKTDGFPHGLPQNNVLKNFIQKVHIYLAEKRKIQVGDKMAGRHGNKGIISQILPIEDMPYLPDGTPIDMVLNPLGVPSRMNVGQIYECLLGLAGKYLGENFKVFPFDETYGPEASRSWVFSKLYEASLKTRFSWLFDPNSPGKMRLYDGRTGECFNQPITVGYAYMLKLVHMVDDKIHARSTGPYSLVTQQPLRGRSKMGGQRLGEMEVWALEGYGAAFILLEMLTIKSDDMTGRMTLWSNLILNKNLKIGTPESFKVLICELQALCLDIGLYRFNEGPYNLMGRLRSENSLNLQPFNAKSSHNVDNGVYFNKDCSTGDQTQRSLRDIKANSIIKGETTWQTPSSFEFNKNYANTDLTLVEIDSLMNLP</sequence>
<dbReference type="Gene3D" id="2.40.50.100">
    <property type="match status" value="1"/>
</dbReference>
<evidence type="ECO:0000256" key="8">
    <source>
        <dbReference type="ARBA" id="ARBA00022679"/>
    </source>
</evidence>
<evidence type="ECO:0000256" key="2">
    <source>
        <dbReference type="ARBA" id="ARBA00004229"/>
    </source>
</evidence>
<dbReference type="GO" id="GO:0003677">
    <property type="term" value="F:DNA binding"/>
    <property type="evidence" value="ECO:0007669"/>
    <property type="project" value="InterPro"/>
</dbReference>
<dbReference type="Gene3D" id="2.40.50.150">
    <property type="match status" value="1"/>
</dbReference>
<dbReference type="Gene3D" id="3.90.1800.10">
    <property type="entry name" value="RNA polymerase alpha subunit dimerisation domain"/>
    <property type="match status" value="1"/>
</dbReference>
<dbReference type="InterPro" id="IPR014724">
    <property type="entry name" value="RNA_pol_RPB2_OB-fold"/>
</dbReference>
<feature type="domain" description="DNA-directed RNA polymerase subunit 2 hybrid-binding" evidence="13">
    <location>
        <begin position="571"/>
        <end position="869"/>
    </location>
</feature>
<dbReference type="SUPFAM" id="SSF64484">
    <property type="entry name" value="beta and beta-prime subunits of DNA dependent RNA-polymerase"/>
    <property type="match status" value="1"/>
</dbReference>
<protein>
    <recommendedName>
        <fullName evidence="4">DNA-directed RNA polymerase</fullName>
        <ecNumber evidence="4">2.7.7.6</ecNumber>
    </recommendedName>
    <alternativeName>
        <fullName evidence="12">PEP</fullName>
    </alternativeName>
</protein>
<dbReference type="InterPro" id="IPR015712">
    <property type="entry name" value="DNA-dir_RNA_pol_su2"/>
</dbReference>
<dbReference type="Pfam" id="PF04560">
    <property type="entry name" value="RNA_pol_Rpb2_7"/>
    <property type="match status" value="1"/>
</dbReference>
<keyword evidence="9" id="KW-0548">Nucleotidyltransferase</keyword>
<evidence type="ECO:0000256" key="6">
    <source>
        <dbReference type="ARBA" id="ARBA00022528"/>
    </source>
</evidence>
<dbReference type="PROSITE" id="PS01166">
    <property type="entry name" value="RNA_POL_BETA"/>
    <property type="match status" value="1"/>
</dbReference>
<dbReference type="InterPro" id="IPR007121">
    <property type="entry name" value="RNA_pol_bsu_CS"/>
</dbReference>
<keyword evidence="5" id="KW-0240">DNA-directed RNA polymerase</keyword>
<evidence type="ECO:0000256" key="11">
    <source>
        <dbReference type="ARBA" id="ARBA00026088"/>
    </source>
</evidence>
<keyword evidence="8" id="KW-0808">Transferase</keyword>
<dbReference type="Gene3D" id="2.40.270.10">
    <property type="entry name" value="DNA-directed RNA polymerase, subunit 2, domain 6"/>
    <property type="match status" value="2"/>
</dbReference>
<dbReference type="Pfam" id="PF00562">
    <property type="entry name" value="RNA_pol_Rpb2_6"/>
    <property type="match status" value="2"/>
</dbReference>
<gene>
    <name evidence="15" type="primary">rpoBb</name>
</gene>
<reference evidence="15" key="1">
    <citation type="submission" date="2024-08" db="EMBL/GenBank/DDBJ databases">
        <title>Chloroplast genome and systemic taxonomy study of Borodinellopsis insigne sp.nov. (Chlamydomonadales, Chlorophyta), a rare aerial alga from China.</title>
        <authorList>
            <person name="Yan Q."/>
        </authorList>
    </citation>
    <scope>NUCLEOTIDE SEQUENCE</scope>
    <source>
        <strain evidence="15">FACHB 3550</strain>
    </source>
</reference>
<feature type="domain" description="RNA polymerase Rpb2" evidence="14">
    <location>
        <begin position="871"/>
        <end position="943"/>
    </location>
</feature>
<dbReference type="EMBL" id="PQ144585">
    <property type="protein sequence ID" value="XDR80231.1"/>
    <property type="molecule type" value="Genomic_DNA"/>
</dbReference>
<comment type="similarity">
    <text evidence="3">Belongs to the RNA polymerase beta chain family.</text>
</comment>
<feature type="domain" description="DNA-directed RNA polymerase subunit 2 hybrid-binding" evidence="13">
    <location>
        <begin position="12"/>
        <end position="179"/>
    </location>
</feature>
<evidence type="ECO:0000256" key="1">
    <source>
        <dbReference type="ARBA" id="ARBA00004026"/>
    </source>
</evidence>
<name>A0AB39U3T6_9CHLO</name>
<evidence type="ECO:0000256" key="10">
    <source>
        <dbReference type="ARBA" id="ARBA00023163"/>
    </source>
</evidence>
<dbReference type="GO" id="GO:0000428">
    <property type="term" value="C:DNA-directed RNA polymerase complex"/>
    <property type="evidence" value="ECO:0007669"/>
    <property type="project" value="UniProtKB-KW"/>
</dbReference>
<comment type="subunit">
    <text evidence="11">In plastids the minimal PEP RNA polymerase catalytic core is composed of four subunits: alpha, beta, beta', and beta''. When a (nuclear-encoded) sigma factor is associated with the core the holoenzyme is formed, which can initiate transcription.</text>
</comment>
<dbReference type="GO" id="GO:0009507">
    <property type="term" value="C:chloroplast"/>
    <property type="evidence" value="ECO:0007669"/>
    <property type="project" value="UniProtKB-SubCell"/>
</dbReference>
<comment type="subcellular location">
    <subcellularLocation>
        <location evidence="2">Plastid</location>
        <location evidence="2">Chloroplast</location>
    </subcellularLocation>
</comment>
<evidence type="ECO:0000256" key="7">
    <source>
        <dbReference type="ARBA" id="ARBA00022640"/>
    </source>
</evidence>
<evidence type="ECO:0000313" key="15">
    <source>
        <dbReference type="EMBL" id="XDR80231.1"/>
    </source>
</evidence>
<evidence type="ECO:0000256" key="5">
    <source>
        <dbReference type="ARBA" id="ARBA00022478"/>
    </source>
</evidence>
<geneLocation type="chloroplast" evidence="15"/>
<comment type="function">
    <text evidence="1">DNA-dependent RNA polymerase catalyzes the transcription of DNA into RNA using the four ribonucleoside triphosphates as substrates.</text>
</comment>
<evidence type="ECO:0000259" key="14">
    <source>
        <dbReference type="Pfam" id="PF04560"/>
    </source>
</evidence>
<dbReference type="PANTHER" id="PTHR20856">
    <property type="entry name" value="DNA-DIRECTED RNA POLYMERASE I SUBUNIT 2"/>
    <property type="match status" value="1"/>
</dbReference>
<evidence type="ECO:0000259" key="13">
    <source>
        <dbReference type="Pfam" id="PF00562"/>
    </source>
</evidence>
<organism evidence="15">
    <name type="scientific">Borodinellopsis insignis</name>
    <dbReference type="NCBI Taxonomy" id="3229915"/>
    <lineage>
        <taxon>Eukaryota</taxon>
        <taxon>Viridiplantae</taxon>
        <taxon>Chlorophyta</taxon>
        <taxon>core chlorophytes</taxon>
        <taxon>Chlorophyceae</taxon>
        <taxon>CS clade</taxon>
        <taxon>Chlamydomonadales</taxon>
        <taxon>Chlorococcaceae</taxon>
        <taxon>Borodinellopsis</taxon>
    </lineage>
</organism>
<dbReference type="InterPro" id="IPR007120">
    <property type="entry name" value="DNA-dir_RNAP_su2_dom"/>
</dbReference>
<dbReference type="InterPro" id="IPR037033">
    <property type="entry name" value="DNA-dir_RNAP_su2_hyb_sf"/>
</dbReference>
<dbReference type="GO" id="GO:0032549">
    <property type="term" value="F:ribonucleoside binding"/>
    <property type="evidence" value="ECO:0007669"/>
    <property type="project" value="InterPro"/>
</dbReference>
<dbReference type="GO" id="GO:0003899">
    <property type="term" value="F:DNA-directed RNA polymerase activity"/>
    <property type="evidence" value="ECO:0007669"/>
    <property type="project" value="UniProtKB-EC"/>
</dbReference>
<dbReference type="InterPro" id="IPR007641">
    <property type="entry name" value="RNA_pol_Rpb2_7"/>
</dbReference>
<dbReference type="GO" id="GO:0006351">
    <property type="term" value="P:DNA-templated transcription"/>
    <property type="evidence" value="ECO:0007669"/>
    <property type="project" value="InterPro"/>
</dbReference>
<dbReference type="AlphaFoldDB" id="A0AB39U3T6"/>
<evidence type="ECO:0000256" key="9">
    <source>
        <dbReference type="ARBA" id="ARBA00022695"/>
    </source>
</evidence>
<accession>A0AB39U3T6</accession>